<evidence type="ECO:0000256" key="4">
    <source>
        <dbReference type="ARBA" id="ARBA00008663"/>
    </source>
</evidence>
<evidence type="ECO:0000256" key="13">
    <source>
        <dbReference type="ARBA" id="ARBA00023317"/>
    </source>
</evidence>
<dbReference type="FunFam" id="2.40.33.10:FF:000001">
    <property type="entry name" value="Pyruvate kinase"/>
    <property type="match status" value="1"/>
</dbReference>
<dbReference type="Gene3D" id="3.20.20.60">
    <property type="entry name" value="Phosphoenolpyruvate-binding domains"/>
    <property type="match status" value="1"/>
</dbReference>
<evidence type="ECO:0000256" key="10">
    <source>
        <dbReference type="ARBA" id="ARBA00022840"/>
    </source>
</evidence>
<proteinExistence type="inferred from homology"/>
<dbReference type="eggNOG" id="COG0469">
    <property type="taxonomic scope" value="Bacteria"/>
</dbReference>
<dbReference type="PRINTS" id="PR01050">
    <property type="entry name" value="PYRUVTKNASE"/>
</dbReference>
<dbReference type="Pfam" id="PF00224">
    <property type="entry name" value="PK"/>
    <property type="match status" value="1"/>
</dbReference>
<accession>H9UKK8</accession>
<dbReference type="HOGENOM" id="CLU_015439_0_2_12"/>
<dbReference type="KEGG" id="sfc:Spiaf_2001"/>
<keyword evidence="10" id="KW-0067">ATP-binding</keyword>
<dbReference type="UniPathway" id="UPA00109">
    <property type="reaction ID" value="UER00188"/>
</dbReference>
<dbReference type="InterPro" id="IPR015813">
    <property type="entry name" value="Pyrv/PenolPyrv_kinase-like_dom"/>
</dbReference>
<dbReference type="NCBIfam" id="TIGR01064">
    <property type="entry name" value="pyruv_kin"/>
    <property type="match status" value="1"/>
</dbReference>
<dbReference type="GO" id="GO:0006950">
    <property type="term" value="P:response to stress"/>
    <property type="evidence" value="ECO:0007669"/>
    <property type="project" value="UniProtKB-ARBA"/>
</dbReference>
<keyword evidence="8" id="KW-0547">Nucleotide-binding</keyword>
<dbReference type="InterPro" id="IPR015795">
    <property type="entry name" value="Pyrv_Knase_C"/>
</dbReference>
<evidence type="ECO:0000256" key="1">
    <source>
        <dbReference type="ARBA" id="ARBA00001946"/>
    </source>
</evidence>
<name>H9UKK8_SPIAZ</name>
<keyword evidence="12 15" id="KW-0324">Glycolysis</keyword>
<organism evidence="18 19">
    <name type="scientific">Spirochaeta africana (strain ATCC 700263 / DSM 8902 / Z-7692)</name>
    <dbReference type="NCBI Taxonomy" id="889378"/>
    <lineage>
        <taxon>Bacteria</taxon>
        <taxon>Pseudomonadati</taxon>
        <taxon>Spirochaetota</taxon>
        <taxon>Spirochaetia</taxon>
        <taxon>Spirochaetales</taxon>
        <taxon>Spirochaetaceae</taxon>
        <taxon>Spirochaeta</taxon>
    </lineage>
</organism>
<evidence type="ECO:0000256" key="14">
    <source>
        <dbReference type="NCBIfam" id="TIGR01064"/>
    </source>
</evidence>
<dbReference type="PATRIC" id="fig|889378.3.peg.1987"/>
<dbReference type="Gene3D" id="3.50.30.10">
    <property type="entry name" value="Phosphohistidine domain"/>
    <property type="match status" value="1"/>
</dbReference>
<dbReference type="EMBL" id="CP003282">
    <property type="protein sequence ID" value="AFG38051.1"/>
    <property type="molecule type" value="Genomic_DNA"/>
</dbReference>
<evidence type="ECO:0000256" key="11">
    <source>
        <dbReference type="ARBA" id="ARBA00022842"/>
    </source>
</evidence>
<feature type="domain" description="Pyruvate kinase C-terminal" evidence="17">
    <location>
        <begin position="363"/>
        <end position="476"/>
    </location>
</feature>
<keyword evidence="9 15" id="KW-0418">Kinase</keyword>
<keyword evidence="7" id="KW-0479">Metal-binding</keyword>
<dbReference type="GO" id="GO:0000287">
    <property type="term" value="F:magnesium ion binding"/>
    <property type="evidence" value="ECO:0007669"/>
    <property type="project" value="UniProtKB-UniRule"/>
</dbReference>
<keyword evidence="11 15" id="KW-0460">Magnesium</keyword>
<evidence type="ECO:0000259" key="16">
    <source>
        <dbReference type="Pfam" id="PF00224"/>
    </source>
</evidence>
<evidence type="ECO:0000313" key="18">
    <source>
        <dbReference type="EMBL" id="AFG38051.1"/>
    </source>
</evidence>
<evidence type="ECO:0000259" key="17">
    <source>
        <dbReference type="Pfam" id="PF02887"/>
    </source>
</evidence>
<dbReference type="FunFam" id="3.20.20.60:FF:000001">
    <property type="entry name" value="Pyruvate kinase"/>
    <property type="match status" value="1"/>
</dbReference>
<evidence type="ECO:0000256" key="15">
    <source>
        <dbReference type="RuleBase" id="RU000504"/>
    </source>
</evidence>
<dbReference type="InterPro" id="IPR015793">
    <property type="entry name" value="Pyrv_Knase_brl"/>
</dbReference>
<dbReference type="GO" id="GO:0016301">
    <property type="term" value="F:kinase activity"/>
    <property type="evidence" value="ECO:0007669"/>
    <property type="project" value="UniProtKB-KW"/>
</dbReference>
<dbReference type="SUPFAM" id="SSF50800">
    <property type="entry name" value="PK beta-barrel domain-like"/>
    <property type="match status" value="1"/>
</dbReference>
<dbReference type="PANTHER" id="PTHR11817">
    <property type="entry name" value="PYRUVATE KINASE"/>
    <property type="match status" value="1"/>
</dbReference>
<evidence type="ECO:0000256" key="8">
    <source>
        <dbReference type="ARBA" id="ARBA00022741"/>
    </source>
</evidence>
<evidence type="ECO:0000256" key="6">
    <source>
        <dbReference type="ARBA" id="ARBA00022679"/>
    </source>
</evidence>
<dbReference type="AlphaFoldDB" id="H9UKK8"/>
<comment type="pathway">
    <text evidence="3 15">Carbohydrate degradation; glycolysis; pyruvate from D-glyceraldehyde 3-phosphate: step 5/5.</text>
</comment>
<feature type="domain" description="Pyruvate kinase barrel" evidence="16">
    <location>
        <begin position="7"/>
        <end position="328"/>
    </location>
</feature>
<comment type="similarity">
    <text evidence="4 15">Belongs to the pyruvate kinase family.</text>
</comment>
<dbReference type="InterPro" id="IPR015806">
    <property type="entry name" value="Pyrv_Knase_insert_dom_sf"/>
</dbReference>
<comment type="catalytic activity">
    <reaction evidence="15">
        <text>pyruvate + ATP = phosphoenolpyruvate + ADP + H(+)</text>
        <dbReference type="Rhea" id="RHEA:18157"/>
        <dbReference type="ChEBI" id="CHEBI:15361"/>
        <dbReference type="ChEBI" id="CHEBI:15378"/>
        <dbReference type="ChEBI" id="CHEBI:30616"/>
        <dbReference type="ChEBI" id="CHEBI:58702"/>
        <dbReference type="ChEBI" id="CHEBI:456216"/>
        <dbReference type="EC" id="2.7.1.40"/>
    </reaction>
</comment>
<dbReference type="SUPFAM" id="SSF51621">
    <property type="entry name" value="Phosphoenolpyruvate/pyruvate domain"/>
    <property type="match status" value="1"/>
</dbReference>
<dbReference type="Proteomes" id="UP000007383">
    <property type="component" value="Chromosome"/>
</dbReference>
<sequence>MMMNTLRKTRIVCTIGPAVDDVETIKGMLKAGMNVARFNFSHDYHEIHAQRIEKVRQASRETKIPVAILLDTKGPEIRTGQIKDGGKINLENGKKITLTTEQVEGTAELLSISYQKLPEEVTPGTHILVADGVVDLEVESVDGNKIHCLIRAGGQLGSKKNVNVPGIKTSLPAITEKDRDDIVFGAKNNVDFIAASFIRKAADVQEILDLLAEHDSQTRVISKIEDQEGLDNIDDIINVSHGIMIARGDLGVQLPPEKIPMAQKRITEKCNRQNKPVITATQMLDSMINNPSPTRAELTDVANAIFDGTDAIMLSGETASGDYPIKSVETMHNVAMAVETSPEFLERTEKYFAFHETTGEIGHAVAKSAYLLAQAVDATAIVTPTLRGNTPRLLSKFRPKQNVIAVTTSETAYRQLLVQWGVFPILAEFVNNSEVMIQNALRAAQKSGFIRRNDKVVTAAGLPLNSPIPMNTIKVHFMGNILNRGQDGAGAKTAGLLIKGETLSDAAAKAPKDTSYVLLAKTISSSDKLELLKNAAGLIVEEPLTDLKALTAINSDLVVVSGVPSAHAQFEEGLMVSLDGVEKIIYEGALED</sequence>
<evidence type="ECO:0000256" key="5">
    <source>
        <dbReference type="ARBA" id="ARBA00012142"/>
    </source>
</evidence>
<dbReference type="NCBIfam" id="NF004978">
    <property type="entry name" value="PRK06354.1"/>
    <property type="match status" value="1"/>
</dbReference>
<dbReference type="GO" id="GO:0030955">
    <property type="term" value="F:potassium ion binding"/>
    <property type="evidence" value="ECO:0007669"/>
    <property type="project" value="UniProtKB-UniRule"/>
</dbReference>
<dbReference type="SUPFAM" id="SSF52935">
    <property type="entry name" value="PK C-terminal domain-like"/>
    <property type="match status" value="1"/>
</dbReference>
<evidence type="ECO:0000256" key="7">
    <source>
        <dbReference type="ARBA" id="ARBA00022723"/>
    </source>
</evidence>
<comment type="cofactor">
    <cofactor evidence="1">
        <name>Mg(2+)</name>
        <dbReference type="ChEBI" id="CHEBI:18420"/>
    </cofactor>
</comment>
<comment type="cofactor">
    <cofactor evidence="2">
        <name>K(+)</name>
        <dbReference type="ChEBI" id="CHEBI:29103"/>
    </cofactor>
</comment>
<dbReference type="Gene3D" id="2.40.33.10">
    <property type="entry name" value="PK beta-barrel domain-like"/>
    <property type="match status" value="1"/>
</dbReference>
<dbReference type="InterPro" id="IPR036918">
    <property type="entry name" value="Pyrv_Knase_C_sf"/>
</dbReference>
<evidence type="ECO:0000256" key="9">
    <source>
        <dbReference type="ARBA" id="ARBA00022777"/>
    </source>
</evidence>
<dbReference type="NCBIfam" id="NF004491">
    <property type="entry name" value="PRK05826.1"/>
    <property type="match status" value="1"/>
</dbReference>
<reference evidence="19" key="1">
    <citation type="journal article" date="2013" name="Stand. Genomic Sci.">
        <title>Complete genome sequence of the halophilic bacterium Spirochaeta africana type strain (Z-7692(T)) from the alkaline Lake Magadi in the East African Rift.</title>
        <authorList>
            <person name="Liolos K."/>
            <person name="Abt B."/>
            <person name="Scheuner C."/>
            <person name="Teshima H."/>
            <person name="Held B."/>
            <person name="Lapidus A."/>
            <person name="Nolan M."/>
            <person name="Lucas S."/>
            <person name="Deshpande S."/>
            <person name="Cheng J.F."/>
            <person name="Tapia R."/>
            <person name="Goodwin L.A."/>
            <person name="Pitluck S."/>
            <person name="Pagani I."/>
            <person name="Ivanova N."/>
            <person name="Mavromatis K."/>
            <person name="Mikhailova N."/>
            <person name="Huntemann M."/>
            <person name="Pati A."/>
            <person name="Chen A."/>
            <person name="Palaniappan K."/>
            <person name="Land M."/>
            <person name="Rohde M."/>
            <person name="Tindall B.J."/>
            <person name="Detter J.C."/>
            <person name="Goker M."/>
            <person name="Bristow J."/>
            <person name="Eisen J.A."/>
            <person name="Markowitz V."/>
            <person name="Hugenholtz P."/>
            <person name="Woyke T."/>
            <person name="Klenk H.P."/>
            <person name="Kyrpides N.C."/>
        </authorList>
    </citation>
    <scope>NUCLEOTIDE SEQUENCE</scope>
    <source>
        <strain evidence="19">ATCC 700263 / DSM 8902 / Z-7692</strain>
    </source>
</reference>
<dbReference type="InterPro" id="IPR001697">
    <property type="entry name" value="Pyr_Knase"/>
</dbReference>
<keyword evidence="19" id="KW-1185">Reference proteome</keyword>
<dbReference type="STRING" id="889378.Spiaf_2001"/>
<evidence type="ECO:0000256" key="12">
    <source>
        <dbReference type="ARBA" id="ARBA00023152"/>
    </source>
</evidence>
<evidence type="ECO:0000313" key="19">
    <source>
        <dbReference type="Proteomes" id="UP000007383"/>
    </source>
</evidence>
<dbReference type="GO" id="GO:0004743">
    <property type="term" value="F:pyruvate kinase activity"/>
    <property type="evidence" value="ECO:0007669"/>
    <property type="project" value="UniProtKB-UniRule"/>
</dbReference>
<evidence type="ECO:0000256" key="3">
    <source>
        <dbReference type="ARBA" id="ARBA00004997"/>
    </source>
</evidence>
<dbReference type="InterPro" id="IPR011037">
    <property type="entry name" value="Pyrv_Knase-like_insert_dom_sf"/>
</dbReference>
<evidence type="ECO:0000256" key="2">
    <source>
        <dbReference type="ARBA" id="ARBA00001958"/>
    </source>
</evidence>
<gene>
    <name evidence="18" type="ordered locus">Spiaf_2001</name>
</gene>
<dbReference type="GO" id="GO:0005524">
    <property type="term" value="F:ATP binding"/>
    <property type="evidence" value="ECO:0007669"/>
    <property type="project" value="UniProtKB-KW"/>
</dbReference>
<dbReference type="EC" id="2.7.1.40" evidence="5 14"/>
<dbReference type="InterPro" id="IPR040442">
    <property type="entry name" value="Pyrv_kinase-like_dom_sf"/>
</dbReference>
<dbReference type="Pfam" id="PF02887">
    <property type="entry name" value="PK_C"/>
    <property type="match status" value="1"/>
</dbReference>
<dbReference type="Gene3D" id="3.40.1380.20">
    <property type="entry name" value="Pyruvate kinase, C-terminal domain"/>
    <property type="match status" value="1"/>
</dbReference>
<keyword evidence="6 15" id="KW-0808">Transferase</keyword>
<keyword evidence="13 18" id="KW-0670">Pyruvate</keyword>
<protein>
    <recommendedName>
        <fullName evidence="5 14">Pyruvate kinase</fullName>
        <ecNumber evidence="5 14">2.7.1.40</ecNumber>
    </recommendedName>
</protein>
<dbReference type="RefSeq" id="WP_014456034.1">
    <property type="nucleotide sequence ID" value="NC_017098.1"/>
</dbReference>